<dbReference type="PANTHER" id="PTHR34512:SF30">
    <property type="entry name" value="OUTER MEMBRANE PROTEIN ASSEMBLY FACTOR BAMB"/>
    <property type="match status" value="1"/>
</dbReference>
<dbReference type="SUPFAM" id="SSF50998">
    <property type="entry name" value="Quinoprotein alcohol dehydrogenase-like"/>
    <property type="match status" value="1"/>
</dbReference>
<dbReference type="Proteomes" id="UP000182427">
    <property type="component" value="Chromosome I"/>
</dbReference>
<dbReference type="OrthoDB" id="101946at2"/>
<keyword evidence="2" id="KW-0732">Signal</keyword>
<dbReference type="PANTHER" id="PTHR34512">
    <property type="entry name" value="CELL SURFACE PROTEIN"/>
    <property type="match status" value="1"/>
</dbReference>
<reference evidence="3 4" key="1">
    <citation type="submission" date="2016-10" db="EMBL/GenBank/DDBJ databases">
        <authorList>
            <person name="de Groot N.N."/>
        </authorList>
    </citation>
    <scope>NUCLEOTIDE SEQUENCE [LARGE SCALE GENOMIC DNA]</scope>
    <source>
        <strain evidence="3 4">GAS232</strain>
    </source>
</reference>
<dbReference type="InterPro" id="IPR011047">
    <property type="entry name" value="Quinoprotein_ADH-like_sf"/>
</dbReference>
<dbReference type="EMBL" id="LT629690">
    <property type="protein sequence ID" value="SDF38398.1"/>
    <property type="molecule type" value="Genomic_DNA"/>
</dbReference>
<protein>
    <submittedName>
        <fullName evidence="3">PQQ-like domain-containing protein</fullName>
    </submittedName>
</protein>
<dbReference type="Gene3D" id="2.130.10.10">
    <property type="entry name" value="YVTN repeat-like/Quinoprotein amine dehydrogenase"/>
    <property type="match status" value="2"/>
</dbReference>
<dbReference type="AlphaFoldDB" id="A0A1G7KMB0"/>
<organism evidence="3 4">
    <name type="scientific">Terriglobus roseus</name>
    <dbReference type="NCBI Taxonomy" id="392734"/>
    <lineage>
        <taxon>Bacteria</taxon>
        <taxon>Pseudomonadati</taxon>
        <taxon>Acidobacteriota</taxon>
        <taxon>Terriglobia</taxon>
        <taxon>Terriglobales</taxon>
        <taxon>Acidobacteriaceae</taxon>
        <taxon>Terriglobus</taxon>
    </lineage>
</organism>
<dbReference type="RefSeq" id="WP_083345208.1">
    <property type="nucleotide sequence ID" value="NZ_LT629690.1"/>
</dbReference>
<dbReference type="InterPro" id="IPR015943">
    <property type="entry name" value="WD40/YVTN_repeat-like_dom_sf"/>
</dbReference>
<feature type="region of interest" description="Disordered" evidence="1">
    <location>
        <begin position="25"/>
        <end position="46"/>
    </location>
</feature>
<gene>
    <name evidence="3" type="ORF">SAMN05444167_2242</name>
</gene>
<sequence length="508" mass="53032">MNVTRISLPTIGIIAVTLMASSASAQRGGPDWTTSAGDPQRTSWVRSDPQVTPAKMVKPDAFKLLWKVTMDNTAGKAAEPILISTYIGYRGFKALTVVGGPDSIYTVDYDLGVPFWSKHYGTASKAPTCASWGSSIGKLSSLTPIPPRMPRPSVGYHTVTGKPHEGIPLSAAMGGQLGAGGPGQRVAAPAQQLPPGIRFSVPIFLVTSDGMAHAITFDSGKEVFKPVAFLPPGSAPSDLIVVQDTLYAATMPGCGSSPNTMYALDVKTKDMTPEGTWKSQGGNILGAPAFNKEGTLFVSTDSALFALKPKMLESTKVADVPLSSTPVVITGKTAEWVAAGTKSGSIVLLDASGGASTPISITTSFTPTALATFDDEKGAHWLLATDITKNSGAVHAYKMAEEGGKPTLTEVWKSADMASPGRPIVVGGVVFALATGADRSHTNGKPPTKGTHATLYALDALTGKPLWDSGGAMTSFVSTGQMAFNESELFIPTFDNTLYTFGHPEPHQ</sequence>
<evidence type="ECO:0000256" key="2">
    <source>
        <dbReference type="SAM" id="SignalP"/>
    </source>
</evidence>
<feature type="signal peptide" evidence="2">
    <location>
        <begin position="1"/>
        <end position="25"/>
    </location>
</feature>
<feature type="chain" id="PRO_5009241725" evidence="2">
    <location>
        <begin position="26"/>
        <end position="508"/>
    </location>
</feature>
<proteinExistence type="predicted"/>
<feature type="compositionally biased region" description="Polar residues" evidence="1">
    <location>
        <begin position="32"/>
        <end position="45"/>
    </location>
</feature>
<evidence type="ECO:0000313" key="4">
    <source>
        <dbReference type="Proteomes" id="UP000182427"/>
    </source>
</evidence>
<accession>A0A1G7KMB0</accession>
<evidence type="ECO:0000313" key="3">
    <source>
        <dbReference type="EMBL" id="SDF38398.1"/>
    </source>
</evidence>
<evidence type="ECO:0000256" key="1">
    <source>
        <dbReference type="SAM" id="MobiDB-lite"/>
    </source>
</evidence>
<keyword evidence="4" id="KW-1185">Reference proteome</keyword>
<name>A0A1G7KMB0_9BACT</name>